<dbReference type="Gene3D" id="3.40.1420.10">
    <property type="entry name" value="Inhibitor of vertebrate lysozyme"/>
    <property type="match status" value="1"/>
</dbReference>
<dbReference type="InterPro" id="IPR036501">
    <property type="entry name" value="Inhibitor_vert_lysozyme_sf"/>
</dbReference>
<dbReference type="EMBL" id="JBBKZS010000017">
    <property type="protein sequence ID" value="MEJ8858505.1"/>
    <property type="molecule type" value="Genomic_DNA"/>
</dbReference>
<comment type="caution">
    <text evidence="1">The sequence shown here is derived from an EMBL/GenBank/DDBJ whole genome shotgun (WGS) entry which is preliminary data.</text>
</comment>
<protein>
    <submittedName>
        <fullName evidence="1">Ivy family c-type lysozyme inhibitor</fullName>
    </submittedName>
</protein>
<reference evidence="1 2" key="1">
    <citation type="submission" date="2024-03" db="EMBL/GenBank/DDBJ databases">
        <title>Novel species of the genus Variovorax.</title>
        <authorList>
            <person name="Liu Q."/>
            <person name="Xin Y.-H."/>
        </authorList>
    </citation>
    <scope>NUCLEOTIDE SEQUENCE [LARGE SCALE GENOMIC DNA]</scope>
    <source>
        <strain evidence="1 2">KACC 18901</strain>
    </source>
</reference>
<sequence>MAASESALAQRLPADILSMYGGTWSTNCTNPNAPKVRVEADALMVERDGQRLTGGKPQAAASYFGNSPPPNYEMALLSEVRGGSELLFLIYRDKRGRYIQLNADGRTAAALGNQLLKVQFFACRTDAVQPQVAAPPPPPATGSIDAVVASPKFGAAWRKALGADAREAWLARMDGPAPPPRWVNVAGARYALNGFCKAHDCYDNSAVQLYAPDTGQMFGFVHRLNRDTLVGNPPPALAAELQRIWKAEFRAQGR</sequence>
<dbReference type="RefSeq" id="WP_340338563.1">
    <property type="nucleotide sequence ID" value="NZ_JBBKZS010000017.1"/>
</dbReference>
<proteinExistence type="predicted"/>
<evidence type="ECO:0000313" key="1">
    <source>
        <dbReference type="EMBL" id="MEJ8858505.1"/>
    </source>
</evidence>
<name>A0ABU8XF88_9BURK</name>
<evidence type="ECO:0000313" key="2">
    <source>
        <dbReference type="Proteomes" id="UP001367030"/>
    </source>
</evidence>
<dbReference type="Proteomes" id="UP001367030">
    <property type="component" value="Unassembled WGS sequence"/>
</dbReference>
<dbReference type="Pfam" id="PF08816">
    <property type="entry name" value="Ivy"/>
    <property type="match status" value="1"/>
</dbReference>
<gene>
    <name evidence="1" type="ORF">WKW79_28310</name>
</gene>
<accession>A0ABU8XF88</accession>
<keyword evidence="2" id="KW-1185">Reference proteome</keyword>
<dbReference type="SUPFAM" id="SSF89872">
    <property type="entry name" value="Inhibitor of vertebrate lysozyme, Ivy"/>
    <property type="match status" value="1"/>
</dbReference>
<organism evidence="1 2">
    <name type="scientific">Variovorax robiniae</name>
    <dbReference type="NCBI Taxonomy" id="1836199"/>
    <lineage>
        <taxon>Bacteria</taxon>
        <taxon>Pseudomonadati</taxon>
        <taxon>Pseudomonadota</taxon>
        <taxon>Betaproteobacteria</taxon>
        <taxon>Burkholderiales</taxon>
        <taxon>Comamonadaceae</taxon>
        <taxon>Variovorax</taxon>
    </lineage>
</organism>